<keyword evidence="1 4" id="KW-0808">Transferase</keyword>
<gene>
    <name evidence="4" type="ORF">G1C98_1181</name>
</gene>
<reference evidence="4 5" key="1">
    <citation type="submission" date="2020-02" db="EMBL/GenBank/DDBJ databases">
        <title>Characterization of phylogenetic diversity of novel bifidobacterial species isolated in Czech ZOOs.</title>
        <authorList>
            <person name="Lugli G.A."/>
            <person name="Vera N.B."/>
            <person name="Ventura M."/>
        </authorList>
    </citation>
    <scope>NUCLEOTIDE SEQUENCE [LARGE SCALE GENOMIC DNA]</scope>
    <source>
        <strain evidence="4 5">DSM 109960</strain>
    </source>
</reference>
<dbReference type="RefSeq" id="WP_169080251.1">
    <property type="nucleotide sequence ID" value="NZ_JAAIIF010000009.1"/>
</dbReference>
<dbReference type="PANTHER" id="PTHR10908:SF0">
    <property type="entry name" value="SEROTONIN N-ACETYLTRANSFERASE"/>
    <property type="match status" value="1"/>
</dbReference>
<dbReference type="InterPro" id="IPR016181">
    <property type="entry name" value="Acyl_CoA_acyltransferase"/>
</dbReference>
<dbReference type="PANTHER" id="PTHR10908">
    <property type="entry name" value="SEROTONIN N-ACETYLTRANSFERASE"/>
    <property type="match status" value="1"/>
</dbReference>
<sequence length="188" mass="20356">MLIRHATMDDLPAISAVEAACFPAAEAASADALRNRLAVYPECFWLMIDDGNDGTAVSVSDDAGTTDAADDASPATADGRLAAFINGFVTDSPDLTDDMYDDASLHDPQGAWQMVFGVDTAPEYRHHGYASALMRRVIADARQAGRAGLVLTCKDRLIGFYERFGYVDEGMSSSTHGNVAWHQMRLRF</sequence>
<dbReference type="Gene3D" id="3.40.630.30">
    <property type="match status" value="1"/>
</dbReference>
<feature type="domain" description="N-acetyltransferase" evidence="3">
    <location>
        <begin position="1"/>
        <end position="187"/>
    </location>
</feature>
<evidence type="ECO:0000256" key="2">
    <source>
        <dbReference type="ARBA" id="ARBA00023315"/>
    </source>
</evidence>
<dbReference type="CDD" id="cd04301">
    <property type="entry name" value="NAT_SF"/>
    <property type="match status" value="1"/>
</dbReference>
<dbReference type="Proteomes" id="UP000529710">
    <property type="component" value="Unassembled WGS sequence"/>
</dbReference>
<dbReference type="AlphaFoldDB" id="A0A7Y0EU32"/>
<evidence type="ECO:0000256" key="1">
    <source>
        <dbReference type="ARBA" id="ARBA00022679"/>
    </source>
</evidence>
<keyword evidence="2" id="KW-0012">Acyltransferase</keyword>
<dbReference type="InterPro" id="IPR000182">
    <property type="entry name" value="GNAT_dom"/>
</dbReference>
<evidence type="ECO:0000259" key="3">
    <source>
        <dbReference type="PROSITE" id="PS51186"/>
    </source>
</evidence>
<name>A0A7Y0EU32_9BIFI</name>
<dbReference type="SUPFAM" id="SSF55729">
    <property type="entry name" value="Acyl-CoA N-acyltransferases (Nat)"/>
    <property type="match status" value="1"/>
</dbReference>
<evidence type="ECO:0000313" key="5">
    <source>
        <dbReference type="Proteomes" id="UP000529710"/>
    </source>
</evidence>
<comment type="caution">
    <text evidence="4">The sequence shown here is derived from an EMBL/GenBank/DDBJ whole genome shotgun (WGS) entry which is preliminary data.</text>
</comment>
<evidence type="ECO:0000313" key="4">
    <source>
        <dbReference type="EMBL" id="NMM96445.1"/>
    </source>
</evidence>
<proteinExistence type="predicted"/>
<dbReference type="GO" id="GO:0008080">
    <property type="term" value="F:N-acetyltransferase activity"/>
    <property type="evidence" value="ECO:0007669"/>
    <property type="project" value="UniProtKB-ARBA"/>
</dbReference>
<dbReference type="PROSITE" id="PS51186">
    <property type="entry name" value="GNAT"/>
    <property type="match status" value="1"/>
</dbReference>
<dbReference type="Pfam" id="PF00583">
    <property type="entry name" value="Acetyltransf_1"/>
    <property type="match status" value="1"/>
</dbReference>
<dbReference type="InterPro" id="IPR051635">
    <property type="entry name" value="SNAT-like"/>
</dbReference>
<accession>A0A7Y0EU32</accession>
<organism evidence="4 5">
    <name type="scientific">Bifidobacterium erythrocebi</name>
    <dbReference type="NCBI Taxonomy" id="2675325"/>
    <lineage>
        <taxon>Bacteria</taxon>
        <taxon>Bacillati</taxon>
        <taxon>Actinomycetota</taxon>
        <taxon>Actinomycetes</taxon>
        <taxon>Bifidobacteriales</taxon>
        <taxon>Bifidobacteriaceae</taxon>
        <taxon>Bifidobacterium</taxon>
    </lineage>
</organism>
<dbReference type="EMBL" id="JAAIIF010000009">
    <property type="protein sequence ID" value="NMM96445.1"/>
    <property type="molecule type" value="Genomic_DNA"/>
</dbReference>
<protein>
    <submittedName>
        <fullName evidence="4">Acetyltransferase</fullName>
    </submittedName>
</protein>
<keyword evidence="5" id="KW-1185">Reference proteome</keyword>